<keyword evidence="1" id="KW-0812">Transmembrane</keyword>
<feature type="transmembrane region" description="Helical" evidence="1">
    <location>
        <begin position="12"/>
        <end position="44"/>
    </location>
</feature>
<dbReference type="EMBL" id="CP019645">
    <property type="protein sequence ID" value="AQQ59617.1"/>
    <property type="molecule type" value="Genomic_DNA"/>
</dbReference>
<evidence type="ECO:0000313" key="3">
    <source>
        <dbReference type="Proteomes" id="UP000188298"/>
    </source>
</evidence>
<dbReference type="Proteomes" id="UP000188298">
    <property type="component" value="Chromosome"/>
</dbReference>
<evidence type="ECO:0000313" key="2">
    <source>
        <dbReference type="EMBL" id="AQQ59617.1"/>
    </source>
</evidence>
<reference evidence="2 3" key="1">
    <citation type="submission" date="2017-02" db="EMBL/GenBank/DDBJ databases">
        <title>Whole genome sequencing of Helicobacter bilis strain AAQJH.</title>
        <authorList>
            <person name="Conlan S."/>
            <person name="Thomas P.J."/>
            <person name="Mullikin J."/>
            <person name="Palmore T.N."/>
            <person name="Frank K.M."/>
            <person name="Segre J.A."/>
        </authorList>
    </citation>
    <scope>NUCLEOTIDE SEQUENCE [LARGE SCALE GENOMIC DNA]</scope>
    <source>
        <strain evidence="2 3">AAQJH</strain>
    </source>
</reference>
<evidence type="ECO:0008006" key="4">
    <source>
        <dbReference type="Google" id="ProtNLM"/>
    </source>
</evidence>
<dbReference type="KEGG" id="hbl:XJ32_05400"/>
<gene>
    <name evidence="2" type="ORF">XJ32_05400</name>
</gene>
<proteinExistence type="predicted"/>
<dbReference type="AlphaFoldDB" id="A0A1Q2LHU9"/>
<accession>A0A1Q2LHU9</accession>
<dbReference type="RefSeq" id="WP_077388594.1">
    <property type="nucleotide sequence ID" value="NZ_CAOUIW010000014.1"/>
</dbReference>
<protein>
    <recommendedName>
        <fullName evidence="4">Phosphatidylserine decarboxylase</fullName>
    </recommendedName>
</protein>
<name>A0A1Q2LHU9_9HELI</name>
<keyword evidence="1" id="KW-1133">Transmembrane helix</keyword>
<organism evidence="2 3">
    <name type="scientific">Helicobacter bilis</name>
    <dbReference type="NCBI Taxonomy" id="37372"/>
    <lineage>
        <taxon>Bacteria</taxon>
        <taxon>Pseudomonadati</taxon>
        <taxon>Campylobacterota</taxon>
        <taxon>Epsilonproteobacteria</taxon>
        <taxon>Campylobacterales</taxon>
        <taxon>Helicobacteraceae</taxon>
        <taxon>Helicobacter</taxon>
    </lineage>
</organism>
<keyword evidence="1" id="KW-0472">Membrane</keyword>
<evidence type="ECO:0000256" key="1">
    <source>
        <dbReference type="SAM" id="Phobius"/>
    </source>
</evidence>
<sequence>MRVIESESKQGAYIIVIFGLIAAYFGFYILTGILLLMLLAWLFFCSSKLINPTIPNAIVSPISGVIENITHNGDCVEFSIKARRNGRIYSPSDLHDISVKKYHGFYFLRKSELSNQLGVKELMQAKTMLDNESLSIKIEVLPRVLRFCGLYDGKLESLFLEKIGFLNVGLLRISIKGENLKVLAKEHERVLGGSSPLITIEK</sequence>